<gene>
    <name evidence="6" type="primary">glcE</name>
    <name evidence="6" type="ORF">SULPSESMR1_02157</name>
</gene>
<dbReference type="InterPro" id="IPR016167">
    <property type="entry name" value="FAD-bd_PCMH_sub1"/>
</dbReference>
<dbReference type="OrthoDB" id="9811557at2"/>
<dbReference type="InterPro" id="IPR016171">
    <property type="entry name" value="Vanillyl_alc_oxidase_C-sub2"/>
</dbReference>
<dbReference type="PROSITE" id="PS51387">
    <property type="entry name" value="FAD_PCMH"/>
    <property type="match status" value="1"/>
</dbReference>
<organism evidence="6 7">
    <name type="scientific">Pseudosulfitobacter pseudonitzschiae</name>
    <dbReference type="NCBI Taxonomy" id="1402135"/>
    <lineage>
        <taxon>Bacteria</taxon>
        <taxon>Pseudomonadati</taxon>
        <taxon>Pseudomonadota</taxon>
        <taxon>Alphaproteobacteria</taxon>
        <taxon>Rhodobacterales</taxon>
        <taxon>Roseobacteraceae</taxon>
        <taxon>Pseudosulfitobacter</taxon>
    </lineage>
</organism>
<dbReference type="EMBL" id="CP022415">
    <property type="protein sequence ID" value="ASM72958.1"/>
    <property type="molecule type" value="Genomic_DNA"/>
</dbReference>
<evidence type="ECO:0000313" key="7">
    <source>
        <dbReference type="Proteomes" id="UP000199754"/>
    </source>
</evidence>
<dbReference type="Gene3D" id="1.10.45.10">
    <property type="entry name" value="Vanillyl-alcohol Oxidase, Chain A, domain 4"/>
    <property type="match status" value="1"/>
</dbReference>
<dbReference type="SUPFAM" id="SSF55103">
    <property type="entry name" value="FAD-linked oxidases, C-terminal domain"/>
    <property type="match status" value="1"/>
</dbReference>
<sequence length="471" mass="50274">MTLTSLTPETEPLLTAVLPADRFRRAEDRYLEEPRGRFRGQSGLVALPRSADEVATLVRLCARHRIGIIPYGGGTGLVGGQIIETGPVPLILSLERMNAVRAVYPDENVAIVEAGVILADVQEAALQAGRLFPLSLAAEGTARIGGNLSTNAGGTGVLRYGNARDLCLGLEAVLPDGSIWHGLSRLRKDNTGYDLRHLLIGAEGTLGIITAAALKLSPRPAYSGTAMLVVESPAAALKLLTLGRDLLGDSISAFELMHRQGMEFLAEKLPDIRRPWDNPPEWCVLVEVGVTAGQNPTDALERLFVAGAEAELVSDGIIAQSQGQSDDFWTVREHIPEANRRVGSVSSHDISVPLGALAEFITKANARINDIGDFRINCFGHVGDGNLHYNVFPMPGKTKADHLAVREQIKRSVHDLVHELGGSVSAEHGIGRLKVGDLERYGDPAKLAAMRAIKGALDPAGIMNPGAVLRG</sequence>
<dbReference type="FunFam" id="1.10.45.10:FF:000001">
    <property type="entry name" value="D-lactate dehydrogenase mitochondrial"/>
    <property type="match status" value="1"/>
</dbReference>
<dbReference type="PANTHER" id="PTHR43716">
    <property type="entry name" value="D-2-HYDROXYGLUTARATE DEHYDROGENASE, MITOCHONDRIAL"/>
    <property type="match status" value="1"/>
</dbReference>
<dbReference type="AlphaFoldDB" id="A0A221K1T6"/>
<evidence type="ECO:0000259" key="5">
    <source>
        <dbReference type="PROSITE" id="PS51387"/>
    </source>
</evidence>
<dbReference type="Pfam" id="PF02913">
    <property type="entry name" value="FAD-oxidase_C"/>
    <property type="match status" value="1"/>
</dbReference>
<dbReference type="Gene3D" id="3.30.70.2190">
    <property type="match status" value="1"/>
</dbReference>
<dbReference type="InterPro" id="IPR036318">
    <property type="entry name" value="FAD-bd_PCMH-like_sf"/>
</dbReference>
<dbReference type="PANTHER" id="PTHR43716:SF2">
    <property type="entry name" value="BLL6224 PROTEIN"/>
    <property type="match status" value="1"/>
</dbReference>
<dbReference type="eggNOG" id="COG0277">
    <property type="taxonomic scope" value="Bacteria"/>
</dbReference>
<evidence type="ECO:0000313" key="6">
    <source>
        <dbReference type="EMBL" id="ASM72958.1"/>
    </source>
</evidence>
<keyword evidence="7" id="KW-1185">Reference proteome</keyword>
<evidence type="ECO:0000256" key="3">
    <source>
        <dbReference type="ARBA" id="ARBA00022630"/>
    </source>
</evidence>
<reference evidence="6 7" key="1">
    <citation type="submission" date="2017-07" db="EMBL/GenBank/DDBJ databases">
        <title>Genome Sequence of Sulfitobacter pseudonitzschiae Strain SMR1 Isolated from a culture of the Diatom Skeletonema marinoi.</title>
        <authorList>
            <person name="Topel M."/>
            <person name="Pinder M.I.M."/>
            <person name="Johansson O.N."/>
            <person name="Kourtchenko O."/>
            <person name="Godhe A."/>
            <person name="Clarke A.K."/>
        </authorList>
    </citation>
    <scope>NUCLEOTIDE SEQUENCE [LARGE SCALE GENOMIC DNA]</scope>
    <source>
        <strain evidence="6 7">SMR1</strain>
    </source>
</reference>
<protein>
    <submittedName>
        <fullName evidence="6">Glycolate oxidase subunit GlcE</fullName>
    </submittedName>
</protein>
<dbReference type="Pfam" id="PF01565">
    <property type="entry name" value="FAD_binding_4"/>
    <property type="match status" value="1"/>
</dbReference>
<dbReference type="GO" id="GO:0071949">
    <property type="term" value="F:FAD binding"/>
    <property type="evidence" value="ECO:0007669"/>
    <property type="project" value="InterPro"/>
</dbReference>
<dbReference type="Gene3D" id="3.30.43.10">
    <property type="entry name" value="Uridine Diphospho-n-acetylenolpyruvylglucosamine Reductase, domain 2"/>
    <property type="match status" value="1"/>
</dbReference>
<accession>A0A221K1T6</accession>
<dbReference type="GO" id="GO:0022904">
    <property type="term" value="P:respiratory electron transport chain"/>
    <property type="evidence" value="ECO:0007669"/>
    <property type="project" value="TreeGrafter"/>
</dbReference>
<dbReference type="GO" id="GO:0003824">
    <property type="term" value="F:catalytic activity"/>
    <property type="evidence" value="ECO:0007669"/>
    <property type="project" value="InterPro"/>
</dbReference>
<dbReference type="RefSeq" id="WP_089422281.1">
    <property type="nucleotide sequence ID" value="NZ_CP022415.1"/>
</dbReference>
<proteinExistence type="inferred from homology"/>
<name>A0A221K1T6_9RHOB</name>
<dbReference type="InterPro" id="IPR016169">
    <property type="entry name" value="FAD-bd_PCMH_sub2"/>
</dbReference>
<comment type="cofactor">
    <cofactor evidence="1">
        <name>FAD</name>
        <dbReference type="ChEBI" id="CHEBI:57692"/>
    </cofactor>
</comment>
<evidence type="ECO:0000256" key="2">
    <source>
        <dbReference type="ARBA" id="ARBA00008000"/>
    </source>
</evidence>
<keyword evidence="3" id="KW-0285">Flavoprotein</keyword>
<dbReference type="InterPro" id="IPR016164">
    <property type="entry name" value="FAD-linked_Oxase-like_C"/>
</dbReference>
<dbReference type="InterPro" id="IPR051264">
    <property type="entry name" value="FAD-oxidored/transferase_4"/>
</dbReference>
<dbReference type="InterPro" id="IPR004113">
    <property type="entry name" value="FAD-bd_oxidored_4_C"/>
</dbReference>
<dbReference type="Proteomes" id="UP000199754">
    <property type="component" value="Chromosome"/>
</dbReference>
<comment type="similarity">
    <text evidence="2">Belongs to the FAD-binding oxidoreductase/transferase type 4 family.</text>
</comment>
<evidence type="ECO:0000256" key="4">
    <source>
        <dbReference type="ARBA" id="ARBA00022827"/>
    </source>
</evidence>
<dbReference type="InterPro" id="IPR006094">
    <property type="entry name" value="Oxid_FAD_bind_N"/>
</dbReference>
<feature type="domain" description="FAD-binding PCMH-type" evidence="5">
    <location>
        <begin position="38"/>
        <end position="219"/>
    </location>
</feature>
<dbReference type="Gene3D" id="3.30.465.10">
    <property type="match status" value="1"/>
</dbReference>
<dbReference type="SUPFAM" id="SSF56176">
    <property type="entry name" value="FAD-binding/transporter-associated domain-like"/>
    <property type="match status" value="1"/>
</dbReference>
<keyword evidence="4" id="KW-0274">FAD</keyword>
<dbReference type="KEGG" id="spse:SULPSESMR1_02157"/>
<evidence type="ECO:0000256" key="1">
    <source>
        <dbReference type="ARBA" id="ARBA00001974"/>
    </source>
</evidence>
<dbReference type="InterPro" id="IPR016166">
    <property type="entry name" value="FAD-bd_PCMH"/>
</dbReference>
<dbReference type="STRING" id="1402135.SAMN05444149_102660"/>
<dbReference type="Gene3D" id="3.30.70.2740">
    <property type="match status" value="1"/>
</dbReference>